<proteinExistence type="inferred from homology"/>
<protein>
    <recommendedName>
        <fullName evidence="2">DNA repair protein RecN</fullName>
    </recommendedName>
    <alternativeName>
        <fullName evidence="7">Recombination protein N</fullName>
    </alternativeName>
</protein>
<evidence type="ECO:0000256" key="1">
    <source>
        <dbReference type="ARBA" id="ARBA00009441"/>
    </source>
</evidence>
<dbReference type="PANTHER" id="PTHR11059">
    <property type="entry name" value="DNA REPAIR PROTEIN RECN"/>
    <property type="match status" value="1"/>
</dbReference>
<evidence type="ECO:0000256" key="6">
    <source>
        <dbReference type="ARBA" id="ARBA00023204"/>
    </source>
</evidence>
<evidence type="ECO:0000313" key="9">
    <source>
        <dbReference type="EMBL" id="SVC48053.1"/>
    </source>
</evidence>
<sequence length="53" mass="5565">MLVQLTINDLAIINKLCLDFDCGMTVLTGETGAGKSILLDALGLILGDRADTN</sequence>
<dbReference type="SUPFAM" id="SSF52540">
    <property type="entry name" value="P-loop containing nucleoside triphosphate hydrolases"/>
    <property type="match status" value="1"/>
</dbReference>
<dbReference type="EMBL" id="UINC01093552">
    <property type="protein sequence ID" value="SVC48053.1"/>
    <property type="molecule type" value="Genomic_DNA"/>
</dbReference>
<dbReference type="GO" id="GO:0016887">
    <property type="term" value="F:ATP hydrolysis activity"/>
    <property type="evidence" value="ECO:0007669"/>
    <property type="project" value="InterPro"/>
</dbReference>
<keyword evidence="5" id="KW-0067">ATP-binding</keyword>
<dbReference type="AlphaFoldDB" id="A0A382MGB3"/>
<evidence type="ECO:0000256" key="7">
    <source>
        <dbReference type="ARBA" id="ARBA00033408"/>
    </source>
</evidence>
<dbReference type="PANTHER" id="PTHR11059:SF0">
    <property type="entry name" value="DNA REPAIR PROTEIN RECN"/>
    <property type="match status" value="1"/>
</dbReference>
<dbReference type="InterPro" id="IPR027417">
    <property type="entry name" value="P-loop_NTPase"/>
</dbReference>
<dbReference type="GO" id="GO:0006302">
    <property type="term" value="P:double-strand break repair"/>
    <property type="evidence" value="ECO:0007669"/>
    <property type="project" value="InterPro"/>
</dbReference>
<gene>
    <name evidence="9" type="ORF">METZ01_LOCUS300907</name>
</gene>
<dbReference type="InterPro" id="IPR038729">
    <property type="entry name" value="Rad50/SbcC_AAA"/>
</dbReference>
<keyword evidence="3" id="KW-0547">Nucleotide-binding</keyword>
<evidence type="ECO:0000256" key="3">
    <source>
        <dbReference type="ARBA" id="ARBA00022741"/>
    </source>
</evidence>
<evidence type="ECO:0000256" key="2">
    <source>
        <dbReference type="ARBA" id="ARBA00021315"/>
    </source>
</evidence>
<dbReference type="GO" id="GO:0006310">
    <property type="term" value="P:DNA recombination"/>
    <property type="evidence" value="ECO:0007669"/>
    <property type="project" value="InterPro"/>
</dbReference>
<evidence type="ECO:0000256" key="5">
    <source>
        <dbReference type="ARBA" id="ARBA00022840"/>
    </source>
</evidence>
<dbReference type="GO" id="GO:0043590">
    <property type="term" value="C:bacterial nucleoid"/>
    <property type="evidence" value="ECO:0007669"/>
    <property type="project" value="TreeGrafter"/>
</dbReference>
<dbReference type="GO" id="GO:0009432">
    <property type="term" value="P:SOS response"/>
    <property type="evidence" value="ECO:0007669"/>
    <property type="project" value="TreeGrafter"/>
</dbReference>
<evidence type="ECO:0000256" key="4">
    <source>
        <dbReference type="ARBA" id="ARBA00022763"/>
    </source>
</evidence>
<keyword evidence="4" id="KW-0227">DNA damage</keyword>
<keyword evidence="6" id="KW-0234">DNA repair</keyword>
<dbReference type="InterPro" id="IPR004604">
    <property type="entry name" value="DNA_recomb/repair_RecN"/>
</dbReference>
<feature type="domain" description="Rad50/SbcC-type AAA" evidence="8">
    <location>
        <begin position="4"/>
        <end position="50"/>
    </location>
</feature>
<dbReference type="Gene3D" id="3.40.50.300">
    <property type="entry name" value="P-loop containing nucleotide triphosphate hydrolases"/>
    <property type="match status" value="1"/>
</dbReference>
<reference evidence="9" key="1">
    <citation type="submission" date="2018-05" db="EMBL/GenBank/DDBJ databases">
        <authorList>
            <person name="Lanie J.A."/>
            <person name="Ng W.-L."/>
            <person name="Kazmierczak K.M."/>
            <person name="Andrzejewski T.M."/>
            <person name="Davidsen T.M."/>
            <person name="Wayne K.J."/>
            <person name="Tettelin H."/>
            <person name="Glass J.I."/>
            <person name="Rusch D."/>
            <person name="Podicherti R."/>
            <person name="Tsui H.-C.T."/>
            <person name="Winkler M.E."/>
        </authorList>
    </citation>
    <scope>NUCLEOTIDE SEQUENCE</scope>
</reference>
<evidence type="ECO:0000259" key="8">
    <source>
        <dbReference type="Pfam" id="PF13476"/>
    </source>
</evidence>
<name>A0A382MGB3_9ZZZZ</name>
<dbReference type="Pfam" id="PF13476">
    <property type="entry name" value="AAA_23"/>
    <property type="match status" value="1"/>
</dbReference>
<feature type="non-terminal residue" evidence="9">
    <location>
        <position position="53"/>
    </location>
</feature>
<accession>A0A382MGB3</accession>
<dbReference type="GO" id="GO:0005524">
    <property type="term" value="F:ATP binding"/>
    <property type="evidence" value="ECO:0007669"/>
    <property type="project" value="UniProtKB-KW"/>
</dbReference>
<comment type="similarity">
    <text evidence="1">Belongs to the RecN family.</text>
</comment>
<organism evidence="9">
    <name type="scientific">marine metagenome</name>
    <dbReference type="NCBI Taxonomy" id="408172"/>
    <lineage>
        <taxon>unclassified sequences</taxon>
        <taxon>metagenomes</taxon>
        <taxon>ecological metagenomes</taxon>
    </lineage>
</organism>